<accession>A0A2T0N247</accession>
<reference evidence="1 2" key="1">
    <citation type="submission" date="2018-03" db="EMBL/GenBank/DDBJ databases">
        <title>Genomic Encyclopedia of Type Strains, Phase III (KMG-III): the genomes of soil and plant-associated and newly described type strains.</title>
        <authorList>
            <person name="Whitman W."/>
        </authorList>
    </citation>
    <scope>NUCLEOTIDE SEQUENCE [LARGE SCALE GENOMIC DNA]</scope>
    <source>
        <strain evidence="1 2">CGMCC 4.7104</strain>
    </source>
</reference>
<dbReference type="EMBL" id="PVNG01000006">
    <property type="protein sequence ID" value="PRX66052.1"/>
    <property type="molecule type" value="Genomic_DNA"/>
</dbReference>
<organism evidence="1 2">
    <name type="scientific">Nonomuraea fuscirosea</name>
    <dbReference type="NCBI Taxonomy" id="1291556"/>
    <lineage>
        <taxon>Bacteria</taxon>
        <taxon>Bacillati</taxon>
        <taxon>Actinomycetota</taxon>
        <taxon>Actinomycetes</taxon>
        <taxon>Streptosporangiales</taxon>
        <taxon>Streptosporangiaceae</taxon>
        <taxon>Nonomuraea</taxon>
    </lineage>
</organism>
<dbReference type="RefSeq" id="WP_245955855.1">
    <property type="nucleotide sequence ID" value="NZ_PVNG01000006.1"/>
</dbReference>
<evidence type="ECO:0000313" key="1">
    <source>
        <dbReference type="EMBL" id="PRX66052.1"/>
    </source>
</evidence>
<keyword evidence="2" id="KW-1185">Reference proteome</keyword>
<dbReference type="AlphaFoldDB" id="A0A2T0N247"/>
<proteinExistence type="predicted"/>
<protein>
    <submittedName>
        <fullName evidence="1">Uncharacterized protein</fullName>
    </submittedName>
</protein>
<sequence>MITWLELVTEPRVERYWQLLSLLNGRQPGPPAVPAFAWLPAALRARR</sequence>
<gene>
    <name evidence="1" type="ORF">B0I32_106188</name>
</gene>
<name>A0A2T0N247_9ACTN</name>
<comment type="caution">
    <text evidence="1">The sequence shown here is derived from an EMBL/GenBank/DDBJ whole genome shotgun (WGS) entry which is preliminary data.</text>
</comment>
<dbReference type="Proteomes" id="UP000238312">
    <property type="component" value="Unassembled WGS sequence"/>
</dbReference>
<evidence type="ECO:0000313" key="2">
    <source>
        <dbReference type="Proteomes" id="UP000238312"/>
    </source>
</evidence>